<dbReference type="EMBL" id="KV429074">
    <property type="protein sequence ID" value="KZT67628.1"/>
    <property type="molecule type" value="Genomic_DNA"/>
</dbReference>
<name>A0A165P128_9APHY</name>
<evidence type="ECO:0000313" key="1">
    <source>
        <dbReference type="EMBL" id="KZT67628.1"/>
    </source>
</evidence>
<dbReference type="AlphaFoldDB" id="A0A165P128"/>
<gene>
    <name evidence="1" type="ORF">DAEQUDRAFT_728858</name>
</gene>
<protein>
    <submittedName>
        <fullName evidence="1">Uncharacterized protein</fullName>
    </submittedName>
</protein>
<reference evidence="1 2" key="1">
    <citation type="journal article" date="2016" name="Mol. Biol. Evol.">
        <title>Comparative Genomics of Early-Diverging Mushroom-Forming Fungi Provides Insights into the Origins of Lignocellulose Decay Capabilities.</title>
        <authorList>
            <person name="Nagy L.G."/>
            <person name="Riley R."/>
            <person name="Tritt A."/>
            <person name="Adam C."/>
            <person name="Daum C."/>
            <person name="Floudas D."/>
            <person name="Sun H."/>
            <person name="Yadav J.S."/>
            <person name="Pangilinan J."/>
            <person name="Larsson K.H."/>
            <person name="Matsuura K."/>
            <person name="Barry K."/>
            <person name="Labutti K."/>
            <person name="Kuo R."/>
            <person name="Ohm R.A."/>
            <person name="Bhattacharya S.S."/>
            <person name="Shirouzu T."/>
            <person name="Yoshinaga Y."/>
            <person name="Martin F.M."/>
            <person name="Grigoriev I.V."/>
            <person name="Hibbett D.S."/>
        </authorList>
    </citation>
    <scope>NUCLEOTIDE SEQUENCE [LARGE SCALE GENOMIC DNA]</scope>
    <source>
        <strain evidence="1 2">L-15889</strain>
    </source>
</reference>
<keyword evidence="2" id="KW-1185">Reference proteome</keyword>
<organism evidence="1 2">
    <name type="scientific">Daedalea quercina L-15889</name>
    <dbReference type="NCBI Taxonomy" id="1314783"/>
    <lineage>
        <taxon>Eukaryota</taxon>
        <taxon>Fungi</taxon>
        <taxon>Dikarya</taxon>
        <taxon>Basidiomycota</taxon>
        <taxon>Agaricomycotina</taxon>
        <taxon>Agaricomycetes</taxon>
        <taxon>Polyporales</taxon>
        <taxon>Fomitopsis</taxon>
    </lineage>
</organism>
<accession>A0A165P128</accession>
<sequence length="135" mass="14990">MHEQSRDYHALIFLCLLFRGGEPHAKSSSSSISAGPTQLLDADDDVEDLLDVIDATSKGNGICTAYSSVLVVSNECLKASTGFPPLDRLFEKRMGIFANGMSSSQVVMLSQKRECRRYWGRSSKERRAAFEAFIY</sequence>
<evidence type="ECO:0000313" key="2">
    <source>
        <dbReference type="Proteomes" id="UP000076727"/>
    </source>
</evidence>
<dbReference type="Proteomes" id="UP000076727">
    <property type="component" value="Unassembled WGS sequence"/>
</dbReference>
<proteinExistence type="predicted"/>